<reference evidence="10 11" key="1">
    <citation type="submission" date="2021-05" db="EMBL/GenBank/DDBJ databases">
        <authorList>
            <person name="Zahm M."/>
            <person name="Klopp C."/>
            <person name="Cabau C."/>
            <person name="Kuhl H."/>
            <person name="Suciu R."/>
            <person name="Ciorpac M."/>
            <person name="Holostenco D."/>
            <person name="Gessner J."/>
            <person name="Wuertz S."/>
            <person name="Hohne C."/>
            <person name="Stock M."/>
            <person name="Gislard M."/>
            <person name="Lluch J."/>
            <person name="Milhes M."/>
            <person name="Lampietro C."/>
            <person name="Lopez Roques C."/>
            <person name="Donnadieu C."/>
            <person name="Du K."/>
            <person name="Schartl M."/>
            <person name="Guiguen Y."/>
        </authorList>
    </citation>
    <scope>NUCLEOTIDE SEQUENCE [LARGE SCALE GENOMIC DNA]</scope>
    <source>
        <strain evidence="10">Hh-F2</strain>
        <tissue evidence="10">Blood</tissue>
    </source>
</reference>
<dbReference type="PROSITE" id="PS50879">
    <property type="entry name" value="RNASE_H_1"/>
    <property type="match status" value="1"/>
</dbReference>
<feature type="domain" description="Integrase catalytic" evidence="9">
    <location>
        <begin position="410"/>
        <end position="576"/>
    </location>
</feature>
<dbReference type="EMBL" id="JAHFZB010000017">
    <property type="protein sequence ID" value="KAK6479841.1"/>
    <property type="molecule type" value="Genomic_DNA"/>
</dbReference>
<evidence type="ECO:0000256" key="3">
    <source>
        <dbReference type="ARBA" id="ARBA00022722"/>
    </source>
</evidence>
<evidence type="ECO:0000313" key="10">
    <source>
        <dbReference type="EMBL" id="KAK6479841.1"/>
    </source>
</evidence>
<sequence>MLTPVERSYDQCTKQILAVHWIVTHTEYIYQFGKIIVHTPHTPVALLIRGQVKGVSAQRWGRWVTELASKNITVKHSGSYTLANMLTYEGEAHECTTRQLEAKAGPIATVPLADSLSIYVDGSRFYDNGLYHTGAACWAPAIGKEVLIKCKPTDSAQKAEVIAVLAALREFTGRLTIYSDSAFVCNSLTEYLPVWQKQGFCTAEGKPLTHYAQLLQIWDLAYERTPGTLAICKVKSHQPEGRTVQGDANNTVDTLAKKAAIDGIPWDSSTDPVHVSPVTTATPTMLDFKKAQALDSKLVEVMDAINAQQTLPQPYHKYKDTLLVFEGTLYHTTPQLAWVTPHCLRKDLVIYMHQVSGHAASQKVLDLLQGCYWWPDMKADIDHHLALCLICAQMNPAPTRRKVPMGTSHWNDGPWESIQIDHTGPLPTAKGGYRYILVVVDMFTRWVEAFPARRCDALTTARILWEQVFTRWGFPKRLESDCGTAFTSEVMACLCKMLGVEQHFHIPYHPEASGMVERMNRTLKDGLKKAVLKATTDLGRSTPDWVAALPRVLMVIRATPVRTTGYPPFELMTGRTMRVAHPTGVPTPITSKVTNDQFLQQVQLALQNKLLDAANRMGAAHQYTVQSSQPPYRVSFQIGDQVMLKNFLKGGAWEANWEGPYQVMDKLGETNLKLAIQKRGRPIQYFWFHGDQCKPYQKKVIEPTQTA</sequence>
<evidence type="ECO:0000259" key="9">
    <source>
        <dbReference type="PROSITE" id="PS50994"/>
    </source>
</evidence>
<dbReference type="Gene3D" id="1.10.340.70">
    <property type="match status" value="1"/>
</dbReference>
<dbReference type="InterPro" id="IPR050951">
    <property type="entry name" value="Retrovirus_Pol_polyprotein"/>
</dbReference>
<keyword evidence="1" id="KW-0808">Transferase</keyword>
<dbReference type="Pfam" id="PF17917">
    <property type="entry name" value="RT_RNaseH"/>
    <property type="match status" value="1"/>
</dbReference>
<keyword evidence="3" id="KW-0540">Nuclease</keyword>
<evidence type="ECO:0000313" key="11">
    <source>
        <dbReference type="Proteomes" id="UP001369086"/>
    </source>
</evidence>
<dbReference type="SUPFAM" id="SSF53098">
    <property type="entry name" value="Ribonuclease H-like"/>
    <property type="match status" value="2"/>
</dbReference>
<evidence type="ECO:0000256" key="6">
    <source>
        <dbReference type="ARBA" id="ARBA00022918"/>
    </source>
</evidence>
<dbReference type="InterPro" id="IPR001584">
    <property type="entry name" value="Integrase_cat-core"/>
</dbReference>
<dbReference type="Gene3D" id="2.30.30.850">
    <property type="match status" value="1"/>
</dbReference>
<keyword evidence="2" id="KW-0548">Nucleotidyltransferase</keyword>
<dbReference type="InterPro" id="IPR012337">
    <property type="entry name" value="RNaseH-like_sf"/>
</dbReference>
<protein>
    <recommendedName>
        <fullName evidence="7">Gypsy retrotransposon integrase-like protein 1</fullName>
    </recommendedName>
</protein>
<dbReference type="Pfam" id="PF17921">
    <property type="entry name" value="Integrase_H2C2"/>
    <property type="match status" value="1"/>
</dbReference>
<dbReference type="Proteomes" id="UP001369086">
    <property type="component" value="Unassembled WGS sequence"/>
</dbReference>
<comment type="caution">
    <text evidence="10">The sequence shown here is derived from an EMBL/GenBank/DDBJ whole genome shotgun (WGS) entry which is preliminary data.</text>
</comment>
<keyword evidence="11" id="KW-1185">Reference proteome</keyword>
<gene>
    <name evidence="10" type="ORF">HHUSO_G18967</name>
</gene>
<dbReference type="InterPro" id="IPR041588">
    <property type="entry name" value="Integrase_H2C2"/>
</dbReference>
<dbReference type="PANTHER" id="PTHR37984">
    <property type="entry name" value="PROTEIN CBG26694"/>
    <property type="match status" value="1"/>
</dbReference>
<keyword evidence="6" id="KW-0695">RNA-directed DNA polymerase</keyword>
<organism evidence="10 11">
    <name type="scientific">Huso huso</name>
    <name type="common">Beluga</name>
    <name type="synonym">Acipenser huso</name>
    <dbReference type="NCBI Taxonomy" id="61971"/>
    <lineage>
        <taxon>Eukaryota</taxon>
        <taxon>Metazoa</taxon>
        <taxon>Chordata</taxon>
        <taxon>Craniata</taxon>
        <taxon>Vertebrata</taxon>
        <taxon>Euteleostomi</taxon>
        <taxon>Actinopterygii</taxon>
        <taxon>Chondrostei</taxon>
        <taxon>Acipenseriformes</taxon>
        <taxon>Acipenseridae</taxon>
        <taxon>Huso</taxon>
    </lineage>
</organism>
<accession>A0ABR0Z4U4</accession>
<dbReference type="Pfam" id="PF00075">
    <property type="entry name" value="RNase_H"/>
    <property type="match status" value="1"/>
</dbReference>
<keyword evidence="5" id="KW-0378">Hydrolase</keyword>
<evidence type="ECO:0000256" key="7">
    <source>
        <dbReference type="ARBA" id="ARBA00039658"/>
    </source>
</evidence>
<dbReference type="SUPFAM" id="SSF56672">
    <property type="entry name" value="DNA/RNA polymerases"/>
    <property type="match status" value="1"/>
</dbReference>
<proteinExistence type="predicted"/>
<name>A0ABR0Z4U4_HUSHU</name>
<keyword evidence="4" id="KW-0255">Endonuclease</keyword>
<evidence type="ECO:0000259" key="8">
    <source>
        <dbReference type="PROSITE" id="PS50879"/>
    </source>
</evidence>
<dbReference type="PANTHER" id="PTHR37984:SF5">
    <property type="entry name" value="PROTEIN NYNRIN-LIKE"/>
    <property type="match status" value="1"/>
</dbReference>
<evidence type="ECO:0000256" key="2">
    <source>
        <dbReference type="ARBA" id="ARBA00022695"/>
    </source>
</evidence>
<feature type="domain" description="RNase H type-1" evidence="8">
    <location>
        <begin position="112"/>
        <end position="261"/>
    </location>
</feature>
<evidence type="ECO:0000256" key="1">
    <source>
        <dbReference type="ARBA" id="ARBA00022679"/>
    </source>
</evidence>
<dbReference type="Pfam" id="PF00665">
    <property type="entry name" value="rve"/>
    <property type="match status" value="1"/>
</dbReference>
<dbReference type="InterPro" id="IPR002156">
    <property type="entry name" value="RNaseH_domain"/>
</dbReference>
<dbReference type="PROSITE" id="PS50994">
    <property type="entry name" value="INTEGRASE"/>
    <property type="match status" value="1"/>
</dbReference>
<dbReference type="InterPro" id="IPR041373">
    <property type="entry name" value="RT_RNaseH"/>
</dbReference>
<dbReference type="InterPro" id="IPR043502">
    <property type="entry name" value="DNA/RNA_pol_sf"/>
</dbReference>
<evidence type="ECO:0000256" key="4">
    <source>
        <dbReference type="ARBA" id="ARBA00022759"/>
    </source>
</evidence>
<dbReference type="InterPro" id="IPR036397">
    <property type="entry name" value="RNaseH_sf"/>
</dbReference>
<dbReference type="Gene3D" id="3.30.420.10">
    <property type="entry name" value="Ribonuclease H-like superfamily/Ribonuclease H"/>
    <property type="match status" value="2"/>
</dbReference>
<evidence type="ECO:0000256" key="5">
    <source>
        <dbReference type="ARBA" id="ARBA00022801"/>
    </source>
</evidence>